<evidence type="ECO:0000259" key="1">
    <source>
        <dbReference type="Pfam" id="PF00535"/>
    </source>
</evidence>
<keyword evidence="3" id="KW-1185">Reference proteome</keyword>
<dbReference type="RefSeq" id="WP_011584262.1">
    <property type="nucleotide sequence ID" value="NC_008255.1"/>
</dbReference>
<sequence length="345" mass="39137">MDVLNFTLVSTVYNEALRLDQTIEELKLQTLQPSEIIITDAGSTDGTYEMLLAWKASSSVPIKVLQKNRCNVAEGRNMAIHAASYALIASTDFGCRFHPQWLESIISPFTDPSVKAVGGAFAVVEEDIQTLPAKAAYLLFDGYKDDIHEEWFTPTSRSVAYYKEVFDAVGGYPEWLTLAADDTVFGRVAKKIGYTFYMVDKRYVYWGRHTTAVAYAKEAFRYGLGDGEARINGKSTISKTIELILRALFLKTGPAIALLVFSGILPAYALLGVLPFLAGFRPYWRHAGVWKRLRSDKYNFKVFLYSLYLMEKTRFFYLKGYYKGYVKSPAFRKEAARMLQKKFQV</sequence>
<dbReference type="OrthoDB" id="6307329at2"/>
<name>A0A6N4SP93_CYTH3</name>
<dbReference type="InterPro" id="IPR050834">
    <property type="entry name" value="Glycosyltransf_2"/>
</dbReference>
<gene>
    <name evidence="2" type="ordered locus">CHU_0863</name>
</gene>
<protein>
    <submittedName>
        <fullName evidence="2">B-glycosyltransferase, glycosyltransferase family 2 protein</fullName>
    </submittedName>
</protein>
<reference evidence="2 3" key="1">
    <citation type="journal article" date="2007" name="Appl. Environ. Microbiol.">
        <title>Genome sequence of the cellulolytic gliding bacterium Cytophaga hutchinsonii.</title>
        <authorList>
            <person name="Xie G."/>
            <person name="Bruce D.C."/>
            <person name="Challacombe J.F."/>
            <person name="Chertkov O."/>
            <person name="Detter J.C."/>
            <person name="Gilna P."/>
            <person name="Han C.S."/>
            <person name="Lucas S."/>
            <person name="Misra M."/>
            <person name="Myers G.L."/>
            <person name="Richardson P."/>
            <person name="Tapia R."/>
            <person name="Thayer N."/>
            <person name="Thompson L.S."/>
            <person name="Brettin T.S."/>
            <person name="Henrissat B."/>
            <person name="Wilson D.B."/>
            <person name="McBride M.J."/>
        </authorList>
    </citation>
    <scope>NUCLEOTIDE SEQUENCE [LARGE SCALE GENOMIC DNA]</scope>
    <source>
        <strain evidence="3">ATCC 33406 / DSM 1761 / CIP 103989 / NBRC 15051 / NCIMB 9469 / D465</strain>
    </source>
</reference>
<accession>A0A6N4SP93</accession>
<dbReference type="PANTHER" id="PTHR43685">
    <property type="entry name" value="GLYCOSYLTRANSFERASE"/>
    <property type="match status" value="1"/>
</dbReference>
<feature type="domain" description="Glycosyltransferase 2-like" evidence="1">
    <location>
        <begin position="9"/>
        <end position="134"/>
    </location>
</feature>
<dbReference type="KEGG" id="chu:CHU_0863"/>
<dbReference type="Proteomes" id="UP000001822">
    <property type="component" value="Chromosome"/>
</dbReference>
<dbReference type="Pfam" id="PF00535">
    <property type="entry name" value="Glycos_transf_2"/>
    <property type="match status" value="1"/>
</dbReference>
<dbReference type="PANTHER" id="PTHR43685:SF2">
    <property type="entry name" value="GLYCOSYLTRANSFERASE 2-LIKE DOMAIN-CONTAINING PROTEIN"/>
    <property type="match status" value="1"/>
</dbReference>
<organism evidence="2 3">
    <name type="scientific">Cytophaga hutchinsonii (strain ATCC 33406 / DSM 1761 / CIP 103989 / NBRC 15051 / NCIMB 9469 / D465)</name>
    <dbReference type="NCBI Taxonomy" id="269798"/>
    <lineage>
        <taxon>Bacteria</taxon>
        <taxon>Pseudomonadati</taxon>
        <taxon>Bacteroidota</taxon>
        <taxon>Cytophagia</taxon>
        <taxon>Cytophagales</taxon>
        <taxon>Cytophagaceae</taxon>
        <taxon>Cytophaga</taxon>
    </lineage>
</organism>
<dbReference type="AlphaFoldDB" id="A0A6N4SP93"/>
<evidence type="ECO:0000313" key="3">
    <source>
        <dbReference type="Proteomes" id="UP000001822"/>
    </source>
</evidence>
<dbReference type="InterPro" id="IPR029044">
    <property type="entry name" value="Nucleotide-diphossugar_trans"/>
</dbReference>
<dbReference type="Gene3D" id="3.90.550.10">
    <property type="entry name" value="Spore Coat Polysaccharide Biosynthesis Protein SpsA, Chain A"/>
    <property type="match status" value="1"/>
</dbReference>
<dbReference type="SUPFAM" id="SSF53448">
    <property type="entry name" value="Nucleotide-diphospho-sugar transferases"/>
    <property type="match status" value="1"/>
</dbReference>
<dbReference type="EMBL" id="CP000383">
    <property type="protein sequence ID" value="ABG58146.1"/>
    <property type="molecule type" value="Genomic_DNA"/>
</dbReference>
<evidence type="ECO:0000313" key="2">
    <source>
        <dbReference type="EMBL" id="ABG58146.1"/>
    </source>
</evidence>
<dbReference type="InterPro" id="IPR001173">
    <property type="entry name" value="Glyco_trans_2-like"/>
</dbReference>
<proteinExistence type="predicted"/>